<dbReference type="PANTHER" id="PTHR38009:SF1">
    <property type="entry name" value="CONSERVED HYPOTHETICAL PHAGE TAIL PROTEIN"/>
    <property type="match status" value="1"/>
</dbReference>
<evidence type="ECO:0000313" key="1">
    <source>
        <dbReference type="EMBL" id="PSK93409.1"/>
    </source>
</evidence>
<dbReference type="OrthoDB" id="73314at2"/>
<protein>
    <submittedName>
        <fullName evidence="1">Phage tail-like protein</fullName>
    </submittedName>
</protein>
<dbReference type="EMBL" id="PYGD01000002">
    <property type="protein sequence ID" value="PSK93409.1"/>
    <property type="molecule type" value="Genomic_DNA"/>
</dbReference>
<dbReference type="InterPro" id="IPR011747">
    <property type="entry name" value="CHP02241"/>
</dbReference>
<sequence>MATYPIPVFHYKVSWNNEDIGFSDVSGLTQEISPIEYRDGLMSATTVPLKRPGLIKVNNISLKRGITEKNNDLFNWFNNNGSPNVERRDITISLLNDEGNPVMVWSVSQAWPVKCEGPGLKATGNEIAIETIELVHEGIKVKTV</sequence>
<dbReference type="InterPro" id="IPR010667">
    <property type="entry name" value="Phage_T4_Gp19"/>
</dbReference>
<organism evidence="1 2">
    <name type="scientific">Taibaiella chishuiensis</name>
    <dbReference type="NCBI Taxonomy" id="1434707"/>
    <lineage>
        <taxon>Bacteria</taxon>
        <taxon>Pseudomonadati</taxon>
        <taxon>Bacteroidota</taxon>
        <taxon>Chitinophagia</taxon>
        <taxon>Chitinophagales</taxon>
        <taxon>Chitinophagaceae</taxon>
        <taxon>Taibaiella</taxon>
    </lineage>
</organism>
<dbReference type="RefSeq" id="WP_106522415.1">
    <property type="nucleotide sequence ID" value="NZ_PYGD01000002.1"/>
</dbReference>
<accession>A0A2P8D875</accession>
<dbReference type="PANTHER" id="PTHR38009">
    <property type="entry name" value="CONSERVED HYPOTHETICAL PHAGE TAIL PROTEIN"/>
    <property type="match status" value="1"/>
</dbReference>
<keyword evidence="2" id="KW-1185">Reference proteome</keyword>
<dbReference type="Pfam" id="PF06841">
    <property type="entry name" value="Phage_T4_gp19"/>
    <property type="match status" value="1"/>
</dbReference>
<reference evidence="1 2" key="1">
    <citation type="submission" date="2018-03" db="EMBL/GenBank/DDBJ databases">
        <title>Genomic Encyclopedia of Type Strains, Phase III (KMG-III): the genomes of soil and plant-associated and newly described type strains.</title>
        <authorList>
            <person name="Whitman W."/>
        </authorList>
    </citation>
    <scope>NUCLEOTIDE SEQUENCE [LARGE SCALE GENOMIC DNA]</scope>
    <source>
        <strain evidence="1 2">CGMCC 1.12700</strain>
    </source>
</reference>
<name>A0A2P8D875_9BACT</name>
<dbReference type="NCBIfam" id="TIGR02241">
    <property type="entry name" value="conserved hypothetical phage tail region protein"/>
    <property type="match status" value="1"/>
</dbReference>
<dbReference type="Proteomes" id="UP000240572">
    <property type="component" value="Unassembled WGS sequence"/>
</dbReference>
<dbReference type="AlphaFoldDB" id="A0A2P8D875"/>
<gene>
    <name evidence="1" type="ORF">B0I18_102379</name>
</gene>
<proteinExistence type="predicted"/>
<evidence type="ECO:0000313" key="2">
    <source>
        <dbReference type="Proteomes" id="UP000240572"/>
    </source>
</evidence>
<dbReference type="GO" id="GO:0005198">
    <property type="term" value="F:structural molecule activity"/>
    <property type="evidence" value="ECO:0007669"/>
    <property type="project" value="InterPro"/>
</dbReference>
<comment type="caution">
    <text evidence="1">The sequence shown here is derived from an EMBL/GenBank/DDBJ whole genome shotgun (WGS) entry which is preliminary data.</text>
</comment>